<organism evidence="1 2">
    <name type="scientific">Moniliophthora roreri</name>
    <name type="common">Frosty pod rot fungus</name>
    <name type="synonym">Monilia roreri</name>
    <dbReference type="NCBI Taxonomy" id="221103"/>
    <lineage>
        <taxon>Eukaryota</taxon>
        <taxon>Fungi</taxon>
        <taxon>Dikarya</taxon>
        <taxon>Basidiomycota</taxon>
        <taxon>Agaricomycotina</taxon>
        <taxon>Agaricomycetes</taxon>
        <taxon>Agaricomycetidae</taxon>
        <taxon>Agaricales</taxon>
        <taxon>Marasmiineae</taxon>
        <taxon>Marasmiaceae</taxon>
        <taxon>Moniliophthora</taxon>
    </lineage>
</organism>
<name>A0A0W0FHM0_MONRR</name>
<proteinExistence type="predicted"/>
<evidence type="ECO:0000313" key="2">
    <source>
        <dbReference type="Proteomes" id="UP000054988"/>
    </source>
</evidence>
<dbReference type="Proteomes" id="UP000054988">
    <property type="component" value="Unassembled WGS sequence"/>
</dbReference>
<gene>
    <name evidence="1" type="ORF">WG66_11593</name>
</gene>
<evidence type="ECO:0000313" key="1">
    <source>
        <dbReference type="EMBL" id="KTB35831.1"/>
    </source>
</evidence>
<sequence>MPLFPWLILIHPSQSTSLNSLNVLSVATHLDSTLSKSEDEVPLGAVHGVILSHRYRETITEMLNATEISNSSKVYEAAAKDEQKVADMIATVLTSEKEKEDARALKGNDAEAFMDALQQVCHNPNHRSGFANTFSDPGGK</sequence>
<dbReference type="AlphaFoldDB" id="A0A0W0FHM0"/>
<accession>A0A0W0FHM0</accession>
<comment type="caution">
    <text evidence="1">The sequence shown here is derived from an EMBL/GenBank/DDBJ whole genome shotgun (WGS) entry which is preliminary data.</text>
</comment>
<protein>
    <submittedName>
        <fullName evidence="1">Uncharacterized protein</fullName>
    </submittedName>
</protein>
<dbReference type="EMBL" id="LATX01001973">
    <property type="protein sequence ID" value="KTB35831.1"/>
    <property type="molecule type" value="Genomic_DNA"/>
</dbReference>
<reference evidence="1 2" key="1">
    <citation type="submission" date="2015-12" db="EMBL/GenBank/DDBJ databases">
        <title>Draft genome sequence of Moniliophthora roreri, the causal agent of frosty pod rot of cacao.</title>
        <authorList>
            <person name="Aime M.C."/>
            <person name="Diaz-Valderrama J.R."/>
            <person name="Kijpornyongpan T."/>
            <person name="Phillips-Mora W."/>
        </authorList>
    </citation>
    <scope>NUCLEOTIDE SEQUENCE [LARGE SCALE GENOMIC DNA]</scope>
    <source>
        <strain evidence="1 2">MCA 2952</strain>
    </source>
</reference>